<name>A0A4R0RA86_9APHY</name>
<evidence type="ECO:0000256" key="9">
    <source>
        <dbReference type="ARBA" id="ARBA00022989"/>
    </source>
</evidence>
<dbReference type="Proteomes" id="UP000292702">
    <property type="component" value="Unassembled WGS sequence"/>
</dbReference>
<keyword evidence="11" id="KW-0472">Membrane</keyword>
<comment type="caution">
    <text evidence="15">The sequence shown here is derived from an EMBL/GenBank/DDBJ whole genome shotgun (WGS) entry which is preliminary data.</text>
</comment>
<evidence type="ECO:0000256" key="6">
    <source>
        <dbReference type="ARBA" id="ARBA00022741"/>
    </source>
</evidence>
<evidence type="ECO:0000256" key="3">
    <source>
        <dbReference type="ARBA" id="ARBA00009919"/>
    </source>
</evidence>
<evidence type="ECO:0000256" key="5">
    <source>
        <dbReference type="ARBA" id="ARBA00022692"/>
    </source>
</evidence>
<dbReference type="SUPFAM" id="SSF69572">
    <property type="entry name" value="Activating enzymes of the ubiquitin-like proteins"/>
    <property type="match status" value="1"/>
</dbReference>
<comment type="function">
    <text evidence="12">Catalyzes the ATP-dependent dehydration of threonylcarbamoyladenosine at position 37 (t(6)A37) to form cyclic t(6)A37 (ct(6)A37) in tRNAs that read codons beginning with adenine.</text>
</comment>
<keyword evidence="6" id="KW-0547">Nucleotide-binding</keyword>
<evidence type="ECO:0000259" key="14">
    <source>
        <dbReference type="Pfam" id="PF00899"/>
    </source>
</evidence>
<evidence type="ECO:0000256" key="2">
    <source>
        <dbReference type="ARBA" id="ARBA00004294"/>
    </source>
</evidence>
<reference evidence="15 16" key="1">
    <citation type="submission" date="2018-11" db="EMBL/GenBank/DDBJ databases">
        <title>Genome assembly of Steccherinum ochraceum LE-BIN_3174, the white-rot fungus of the Steccherinaceae family (The Residual Polyporoid clade, Polyporales, Basidiomycota).</title>
        <authorList>
            <person name="Fedorova T.V."/>
            <person name="Glazunova O.A."/>
            <person name="Landesman E.O."/>
            <person name="Moiseenko K.V."/>
            <person name="Psurtseva N.V."/>
            <person name="Savinova O.S."/>
            <person name="Shakhova N.V."/>
            <person name="Tyazhelova T.V."/>
            <person name="Vasina D.V."/>
        </authorList>
    </citation>
    <scope>NUCLEOTIDE SEQUENCE [LARGE SCALE GENOMIC DNA]</scope>
    <source>
        <strain evidence="15 16">LE-BIN_3174</strain>
    </source>
</reference>
<evidence type="ECO:0000256" key="12">
    <source>
        <dbReference type="ARBA" id="ARBA00060084"/>
    </source>
</evidence>
<dbReference type="InterPro" id="IPR000594">
    <property type="entry name" value="ThiF_NAD_FAD-bd"/>
</dbReference>
<gene>
    <name evidence="15" type="ORF">EIP91_005136</name>
</gene>
<protein>
    <recommendedName>
        <fullName evidence="14">THIF-type NAD/FAD binding fold domain-containing protein</fullName>
    </recommendedName>
</protein>
<sequence>MNIDFHNHRTQLVLTALAASAATAGLLSAYTTHARQAKRIELDREVRRALASKPGPSTSSEPPSPHDIEVRERRTGTEQIGRHVGLEYDEELVREQLARNYVFFGEEGMAKIRNGRVVIVGCGGVGSWAAVMLVRSGITNIRLVDFDYVTLSSLNRHATATLADVGTPKVKCIERTLNQICRWVQVDARVEIWRKESGSDLLDDADWVIDAIDNITTKVDLLKYCHDKGIKVFSSMGAGAKQDPTRIQISDISFTMYDPLARSVRRRLRLLGVGSGIPVVYSTEVPGDVKLLPLPEEEFQKGDVKELGVFDDFRVRILPVLGPLPSIFGLNIATYILCELAGKPISNPLPVKGRKKLYERIYRDLLHREQKLLGETLK</sequence>
<dbReference type="PANTHER" id="PTHR43267:SF2">
    <property type="entry name" value="TRNA THREONYLCARBAMOYLADENOSINE DEHYDRATASE 1-RELATED"/>
    <property type="match status" value="1"/>
</dbReference>
<evidence type="ECO:0000256" key="11">
    <source>
        <dbReference type="ARBA" id="ARBA00023136"/>
    </source>
</evidence>
<dbReference type="STRING" id="92696.A0A4R0RA86"/>
<feature type="region of interest" description="Disordered" evidence="13">
    <location>
        <begin position="50"/>
        <end position="76"/>
    </location>
</feature>
<dbReference type="EMBL" id="RWJN01000283">
    <property type="protein sequence ID" value="TCD63656.1"/>
    <property type="molecule type" value="Genomic_DNA"/>
</dbReference>
<evidence type="ECO:0000256" key="8">
    <source>
        <dbReference type="ARBA" id="ARBA00022840"/>
    </source>
</evidence>
<dbReference type="OrthoDB" id="10265862at2759"/>
<feature type="compositionally biased region" description="Low complexity" evidence="13">
    <location>
        <begin position="52"/>
        <end position="61"/>
    </location>
</feature>
<proteinExistence type="inferred from homology"/>
<dbReference type="CDD" id="cd00755">
    <property type="entry name" value="YgdL_like"/>
    <property type="match status" value="1"/>
</dbReference>
<comment type="similarity">
    <text evidence="3">Belongs to the HesA/MoeB/ThiF family.</text>
</comment>
<keyword evidence="9" id="KW-1133">Transmembrane helix</keyword>
<dbReference type="GO" id="GO:0005741">
    <property type="term" value="C:mitochondrial outer membrane"/>
    <property type="evidence" value="ECO:0007669"/>
    <property type="project" value="UniProtKB-SubCell"/>
</dbReference>
<feature type="compositionally biased region" description="Basic and acidic residues" evidence="13">
    <location>
        <begin position="64"/>
        <end position="76"/>
    </location>
</feature>
<dbReference type="InterPro" id="IPR045886">
    <property type="entry name" value="ThiF/MoeB/HesA"/>
</dbReference>
<keyword evidence="10" id="KW-0496">Mitochondrion</keyword>
<comment type="subcellular location">
    <subcellularLocation>
        <location evidence="1">Mitochondrion membrane</location>
        <topology evidence="1">Multi-pass membrane protein</topology>
    </subcellularLocation>
    <subcellularLocation>
        <location evidence="2">Mitochondrion outer membrane</location>
    </subcellularLocation>
</comment>
<organism evidence="15 16">
    <name type="scientific">Steccherinum ochraceum</name>
    <dbReference type="NCBI Taxonomy" id="92696"/>
    <lineage>
        <taxon>Eukaryota</taxon>
        <taxon>Fungi</taxon>
        <taxon>Dikarya</taxon>
        <taxon>Basidiomycota</taxon>
        <taxon>Agaricomycotina</taxon>
        <taxon>Agaricomycetes</taxon>
        <taxon>Polyporales</taxon>
        <taxon>Steccherinaceae</taxon>
        <taxon>Steccherinum</taxon>
    </lineage>
</organism>
<keyword evidence="16" id="KW-1185">Reference proteome</keyword>
<dbReference type="InterPro" id="IPR035985">
    <property type="entry name" value="Ubiquitin-activating_enz"/>
</dbReference>
<keyword evidence="4" id="KW-0436">Ligase</keyword>
<dbReference type="GO" id="GO:0005524">
    <property type="term" value="F:ATP binding"/>
    <property type="evidence" value="ECO:0007669"/>
    <property type="project" value="UniProtKB-KW"/>
</dbReference>
<dbReference type="Pfam" id="PF00899">
    <property type="entry name" value="ThiF"/>
    <property type="match status" value="1"/>
</dbReference>
<feature type="domain" description="THIF-type NAD/FAD binding fold" evidence="14">
    <location>
        <begin position="98"/>
        <end position="343"/>
    </location>
</feature>
<evidence type="ECO:0000313" key="15">
    <source>
        <dbReference type="EMBL" id="TCD63656.1"/>
    </source>
</evidence>
<keyword evidence="5" id="KW-0812">Transmembrane</keyword>
<evidence type="ECO:0000256" key="7">
    <source>
        <dbReference type="ARBA" id="ARBA00022787"/>
    </source>
</evidence>
<dbReference type="AlphaFoldDB" id="A0A4R0RA86"/>
<dbReference type="PANTHER" id="PTHR43267">
    <property type="entry name" value="TRNA THREONYLCARBAMOYLADENOSINE DEHYDRATASE"/>
    <property type="match status" value="1"/>
</dbReference>
<dbReference type="GO" id="GO:0061503">
    <property type="term" value="F:tRNA threonylcarbamoyladenosine dehydratase"/>
    <property type="evidence" value="ECO:0007669"/>
    <property type="project" value="TreeGrafter"/>
</dbReference>
<evidence type="ECO:0000256" key="10">
    <source>
        <dbReference type="ARBA" id="ARBA00023128"/>
    </source>
</evidence>
<evidence type="ECO:0000256" key="4">
    <source>
        <dbReference type="ARBA" id="ARBA00022598"/>
    </source>
</evidence>
<keyword evidence="7" id="KW-1000">Mitochondrion outer membrane</keyword>
<dbReference type="Gene3D" id="3.40.50.720">
    <property type="entry name" value="NAD(P)-binding Rossmann-like Domain"/>
    <property type="match status" value="1"/>
</dbReference>
<keyword evidence="8" id="KW-0067">ATP-binding</keyword>
<dbReference type="GO" id="GO:0061504">
    <property type="term" value="P:cyclic threonylcarbamoyladenosine biosynthetic process"/>
    <property type="evidence" value="ECO:0007669"/>
    <property type="project" value="TreeGrafter"/>
</dbReference>
<evidence type="ECO:0000313" key="16">
    <source>
        <dbReference type="Proteomes" id="UP000292702"/>
    </source>
</evidence>
<dbReference type="FunFam" id="3.40.50.720:FF:000125">
    <property type="entry name" value="tRNA threonylcarbamoyladenosine dehydratase 2-like"/>
    <property type="match status" value="1"/>
</dbReference>
<dbReference type="GO" id="GO:0008641">
    <property type="term" value="F:ubiquitin-like modifier activating enzyme activity"/>
    <property type="evidence" value="ECO:0007669"/>
    <property type="project" value="InterPro"/>
</dbReference>
<evidence type="ECO:0000256" key="1">
    <source>
        <dbReference type="ARBA" id="ARBA00004225"/>
    </source>
</evidence>
<evidence type="ECO:0000256" key="13">
    <source>
        <dbReference type="SAM" id="MobiDB-lite"/>
    </source>
</evidence>
<accession>A0A4R0RA86</accession>